<dbReference type="PANTHER" id="PTHR33932:SF4">
    <property type="entry name" value="NA(+)_H(+) ANTIPORTER SUBUNIT B"/>
    <property type="match status" value="1"/>
</dbReference>
<dbReference type="InterPro" id="IPR050622">
    <property type="entry name" value="CPA3_antiporter_subunitB"/>
</dbReference>
<dbReference type="Pfam" id="PF04039">
    <property type="entry name" value="MnhB"/>
    <property type="match status" value="1"/>
</dbReference>
<accession>A0A0F5MQ47</accession>
<name>A0A0F5MQ47_9RICK</name>
<dbReference type="InterPro" id="IPR007182">
    <property type="entry name" value="MnhB"/>
</dbReference>
<feature type="transmembrane region" description="Helical" evidence="7">
    <location>
        <begin position="62"/>
        <end position="81"/>
    </location>
</feature>
<dbReference type="AlphaFoldDB" id="A0A0F5MQ47"/>
<feature type="transmembrane region" description="Helical" evidence="7">
    <location>
        <begin position="93"/>
        <end position="118"/>
    </location>
</feature>
<evidence type="ECO:0000313" key="10">
    <source>
        <dbReference type="Proteomes" id="UP000033358"/>
    </source>
</evidence>
<evidence type="ECO:0000313" key="9">
    <source>
        <dbReference type="EMBL" id="KKB96895.1"/>
    </source>
</evidence>
<sequence>MILKNILKILSPIIISFAIYIQIQAEDAIGGGFQSGLILASGMILYSIAYNKILPINLLKKIAALGVTIYFSVGMFSMINGKSFLDYGYLGQGLGICIIEIGVAFTVFSAISAIYIMVAHD</sequence>
<feature type="transmembrane region" description="Helical" evidence="7">
    <location>
        <begin position="29"/>
        <end position="50"/>
    </location>
</feature>
<organism evidence="9 10">
    <name type="scientific">Candidatus Arcanibacter lacustris</name>
    <dbReference type="NCBI Taxonomy" id="1607817"/>
    <lineage>
        <taxon>Bacteria</taxon>
        <taxon>Pseudomonadati</taxon>
        <taxon>Pseudomonadota</taxon>
        <taxon>Alphaproteobacteria</taxon>
        <taxon>Rickettsiales</taxon>
        <taxon>Candidatus Arcanibacter</taxon>
    </lineage>
</organism>
<dbReference type="EMBL" id="JYHA01000004">
    <property type="protein sequence ID" value="KKB96895.1"/>
    <property type="molecule type" value="Genomic_DNA"/>
</dbReference>
<feature type="domain" description="Na+/H+ antiporter MnhB subunit-related protein" evidence="8">
    <location>
        <begin position="2"/>
        <end position="112"/>
    </location>
</feature>
<keyword evidence="4 7" id="KW-0812">Transmembrane</keyword>
<keyword evidence="10" id="KW-1185">Reference proteome</keyword>
<feature type="transmembrane region" description="Helical" evidence="7">
    <location>
        <begin position="7"/>
        <end position="23"/>
    </location>
</feature>
<evidence type="ECO:0000256" key="7">
    <source>
        <dbReference type="SAM" id="Phobius"/>
    </source>
</evidence>
<evidence type="ECO:0000256" key="5">
    <source>
        <dbReference type="ARBA" id="ARBA00022989"/>
    </source>
</evidence>
<keyword evidence="3" id="KW-1003">Cell membrane</keyword>
<comment type="caution">
    <text evidence="9">The sequence shown here is derived from an EMBL/GenBank/DDBJ whole genome shotgun (WGS) entry which is preliminary data.</text>
</comment>
<reference evidence="9 10" key="1">
    <citation type="submission" date="2015-02" db="EMBL/GenBank/DDBJ databases">
        <title>Single cell genomics of a rare environmental alphaproteobacterium provides unique insights into Rickettsiaceae evolution.</title>
        <authorList>
            <person name="Martijn J."/>
            <person name="Schulz F."/>
            <person name="Zaremba-Niedzwiedzka K."/>
            <person name="Viklund J."/>
            <person name="Stepanauskas R."/>
            <person name="Andersson S.G.E."/>
            <person name="Horn M."/>
            <person name="Guy L."/>
            <person name="Ettema T.J.G."/>
        </authorList>
    </citation>
    <scope>NUCLEOTIDE SEQUENCE [LARGE SCALE GENOMIC DNA]</scope>
    <source>
        <strain evidence="9 10">SCGC AAA041-L04</strain>
    </source>
</reference>
<dbReference type="PANTHER" id="PTHR33932">
    <property type="entry name" value="NA(+)/H(+) ANTIPORTER SUBUNIT B"/>
    <property type="match status" value="1"/>
</dbReference>
<evidence type="ECO:0000256" key="1">
    <source>
        <dbReference type="ARBA" id="ARBA00004651"/>
    </source>
</evidence>
<evidence type="ECO:0000256" key="3">
    <source>
        <dbReference type="ARBA" id="ARBA00022475"/>
    </source>
</evidence>
<dbReference type="Proteomes" id="UP000033358">
    <property type="component" value="Unassembled WGS sequence"/>
</dbReference>
<protein>
    <submittedName>
        <fullName evidence="9">Putative monovalent cation/H+ antiporter subunit B</fullName>
    </submittedName>
</protein>
<comment type="similarity">
    <text evidence="2">Belongs to the CPA3 antiporters (TC 2.A.63) subunit B family.</text>
</comment>
<comment type="subcellular location">
    <subcellularLocation>
        <location evidence="1">Cell membrane</location>
        <topology evidence="1">Multi-pass membrane protein</topology>
    </subcellularLocation>
</comment>
<evidence type="ECO:0000256" key="6">
    <source>
        <dbReference type="ARBA" id="ARBA00023136"/>
    </source>
</evidence>
<proteinExistence type="inferred from homology"/>
<evidence type="ECO:0000259" key="8">
    <source>
        <dbReference type="Pfam" id="PF04039"/>
    </source>
</evidence>
<gene>
    <name evidence="9" type="ORF">SZ25_00012</name>
</gene>
<keyword evidence="5 7" id="KW-1133">Transmembrane helix</keyword>
<evidence type="ECO:0000256" key="4">
    <source>
        <dbReference type="ARBA" id="ARBA00022692"/>
    </source>
</evidence>
<evidence type="ECO:0000256" key="2">
    <source>
        <dbReference type="ARBA" id="ARBA00009425"/>
    </source>
</evidence>
<dbReference type="GO" id="GO:0005886">
    <property type="term" value="C:plasma membrane"/>
    <property type="evidence" value="ECO:0007669"/>
    <property type="project" value="UniProtKB-SubCell"/>
</dbReference>
<keyword evidence="6 7" id="KW-0472">Membrane</keyword>